<feature type="region of interest" description="Disordered" evidence="12">
    <location>
        <begin position="109"/>
        <end position="161"/>
    </location>
</feature>
<dbReference type="InterPro" id="IPR013087">
    <property type="entry name" value="Znf_C2H2_type"/>
</dbReference>
<dbReference type="InterPro" id="IPR036236">
    <property type="entry name" value="Znf_C2H2_sf"/>
</dbReference>
<feature type="domain" description="KRAB" evidence="14">
    <location>
        <begin position="11"/>
        <end position="82"/>
    </location>
</feature>
<keyword evidence="6" id="KW-0862">Zinc</keyword>
<sequence length="479" mass="54918">MSSRASKQGSVTFHDVAVYFSEEEWGHLQEWQKELYRNVVEEVHTALLSLGYTIANPDVLVHLRKEEEQHLRACRDSHGRETLKEKSTASFPIITPDILLRIKQKDEPSYKNNRCSVGREKHHSSSDIRQMSPAETVNIKDNKPRPKVPPNSEDLESSPDYPVIASVGFKNEPDTYDDNSQDDLEDESCIITSPESYSWTKTAGAPYPNHLRNCAGRERDNCSMRNEARLRRVDGKFLGGYSERGSFRMPFSGKANVNIAQRSDKGSTGLAGYWSDQYPGKTSRQRMETAALIQRHFTKIAIPVVQHRRSANTMPTLYREPDGTFRIGSPPGKPGGTGLYSCHQCDKNFDRPSELKIHQRVHRVQVYKCTECDKIFKQVSSLKAHHRIHTGERPYKCTQCEKSFNHASSFTIHQRTHTGNRPYKCSECDKRFSNKSNLLKHERIHSRVRPYQCLDCTQSFTYKSHLLIHQISHSGERPQ</sequence>
<keyword evidence="4" id="KW-0677">Repeat</keyword>
<evidence type="ECO:0000256" key="1">
    <source>
        <dbReference type="ARBA" id="ARBA00004123"/>
    </source>
</evidence>
<dbReference type="InterPro" id="IPR001909">
    <property type="entry name" value="KRAB"/>
</dbReference>
<dbReference type="Gene3D" id="6.10.140.140">
    <property type="match status" value="1"/>
</dbReference>
<evidence type="ECO:0000259" key="14">
    <source>
        <dbReference type="PROSITE" id="PS50805"/>
    </source>
</evidence>
<name>A0AAV7S586_PLEWA</name>
<evidence type="ECO:0000259" key="13">
    <source>
        <dbReference type="PROSITE" id="PS50157"/>
    </source>
</evidence>
<dbReference type="FunFam" id="3.30.160.60:FF:001954">
    <property type="entry name" value="Zinc finger protein 787"/>
    <property type="match status" value="1"/>
</dbReference>
<keyword evidence="7" id="KW-0805">Transcription regulation</keyword>
<dbReference type="Pfam" id="PF01352">
    <property type="entry name" value="KRAB"/>
    <property type="match status" value="1"/>
</dbReference>
<dbReference type="PANTHER" id="PTHR24381:SF393">
    <property type="entry name" value="CHROMATIN-LINKED ADAPTOR FOR MSL PROTEINS, ISOFORM B"/>
    <property type="match status" value="1"/>
</dbReference>
<dbReference type="FunFam" id="3.30.160.60:FF:000060">
    <property type="entry name" value="zinc finger protein 436"/>
    <property type="match status" value="1"/>
</dbReference>
<comment type="subcellular location">
    <subcellularLocation>
        <location evidence="1">Nucleus</location>
    </subcellularLocation>
</comment>
<keyword evidence="5 11" id="KW-0863">Zinc-finger</keyword>
<keyword evidence="10" id="KW-0539">Nucleus</keyword>
<feature type="domain" description="C2H2-type" evidence="13">
    <location>
        <begin position="451"/>
        <end position="478"/>
    </location>
</feature>
<gene>
    <name evidence="15" type="ORF">NDU88_012027</name>
</gene>
<dbReference type="Proteomes" id="UP001066276">
    <property type="component" value="Chromosome 5"/>
</dbReference>
<dbReference type="PROSITE" id="PS50805">
    <property type="entry name" value="KRAB"/>
    <property type="match status" value="1"/>
</dbReference>
<dbReference type="InterPro" id="IPR036051">
    <property type="entry name" value="KRAB_dom_sf"/>
</dbReference>
<evidence type="ECO:0000256" key="11">
    <source>
        <dbReference type="PROSITE-ProRule" id="PRU00042"/>
    </source>
</evidence>
<evidence type="ECO:0000256" key="9">
    <source>
        <dbReference type="ARBA" id="ARBA00023163"/>
    </source>
</evidence>
<evidence type="ECO:0000313" key="15">
    <source>
        <dbReference type="EMBL" id="KAJ1159360.1"/>
    </source>
</evidence>
<reference evidence="15" key="1">
    <citation type="journal article" date="2022" name="bioRxiv">
        <title>Sequencing and chromosome-scale assembly of the giantPleurodeles waltlgenome.</title>
        <authorList>
            <person name="Brown T."/>
            <person name="Elewa A."/>
            <person name="Iarovenko S."/>
            <person name="Subramanian E."/>
            <person name="Araus A.J."/>
            <person name="Petzold A."/>
            <person name="Susuki M."/>
            <person name="Suzuki K.-i.T."/>
            <person name="Hayashi T."/>
            <person name="Toyoda A."/>
            <person name="Oliveira C."/>
            <person name="Osipova E."/>
            <person name="Leigh N.D."/>
            <person name="Simon A."/>
            <person name="Yun M.H."/>
        </authorList>
    </citation>
    <scope>NUCLEOTIDE SEQUENCE</scope>
    <source>
        <strain evidence="15">20211129_DDA</strain>
        <tissue evidence="15">Liver</tissue>
    </source>
</reference>
<dbReference type="FunFam" id="3.30.160.60:FF:000065">
    <property type="entry name" value="B-cell CLL/lymphoma 6, member B"/>
    <property type="match status" value="1"/>
</dbReference>
<keyword evidence="8" id="KW-0238">DNA-binding</keyword>
<feature type="domain" description="C2H2-type" evidence="13">
    <location>
        <begin position="395"/>
        <end position="422"/>
    </location>
</feature>
<dbReference type="FunFam" id="3.30.160.60:FF:000744">
    <property type="entry name" value="zinc finger E-box-binding homeobox 1"/>
    <property type="match status" value="1"/>
</dbReference>
<comment type="caution">
    <text evidence="15">The sequence shown here is derived from an EMBL/GenBank/DDBJ whole genome shotgun (WGS) entry which is preliminary data.</text>
</comment>
<evidence type="ECO:0000256" key="7">
    <source>
        <dbReference type="ARBA" id="ARBA00023015"/>
    </source>
</evidence>
<protein>
    <submittedName>
        <fullName evidence="15">Uncharacterized protein</fullName>
    </submittedName>
</protein>
<keyword evidence="3" id="KW-0479">Metal-binding</keyword>
<accession>A0AAV7S586</accession>
<dbReference type="AlphaFoldDB" id="A0AAV7S586"/>
<dbReference type="SUPFAM" id="SSF109640">
    <property type="entry name" value="KRAB domain (Kruppel-associated box)"/>
    <property type="match status" value="1"/>
</dbReference>
<dbReference type="FunFam" id="3.30.160.60:FF:001530">
    <property type="entry name" value="Zinc finger protein 268"/>
    <property type="match status" value="1"/>
</dbReference>
<dbReference type="PANTHER" id="PTHR24381">
    <property type="entry name" value="ZINC FINGER PROTEIN"/>
    <property type="match status" value="1"/>
</dbReference>
<feature type="domain" description="C2H2-type" evidence="13">
    <location>
        <begin position="340"/>
        <end position="362"/>
    </location>
</feature>
<evidence type="ECO:0000256" key="2">
    <source>
        <dbReference type="ARBA" id="ARBA00006991"/>
    </source>
</evidence>
<evidence type="ECO:0000256" key="4">
    <source>
        <dbReference type="ARBA" id="ARBA00022737"/>
    </source>
</evidence>
<dbReference type="SMART" id="SM00349">
    <property type="entry name" value="KRAB"/>
    <property type="match status" value="1"/>
</dbReference>
<evidence type="ECO:0000256" key="10">
    <source>
        <dbReference type="ARBA" id="ARBA00023242"/>
    </source>
</evidence>
<keyword evidence="16" id="KW-1185">Reference proteome</keyword>
<dbReference type="Pfam" id="PF00096">
    <property type="entry name" value="zf-C2H2"/>
    <property type="match status" value="5"/>
</dbReference>
<dbReference type="EMBL" id="JANPWB010000009">
    <property type="protein sequence ID" value="KAJ1159360.1"/>
    <property type="molecule type" value="Genomic_DNA"/>
</dbReference>
<dbReference type="PROSITE" id="PS50157">
    <property type="entry name" value="ZINC_FINGER_C2H2_2"/>
    <property type="match status" value="5"/>
</dbReference>
<dbReference type="Gene3D" id="3.30.160.60">
    <property type="entry name" value="Classic Zinc Finger"/>
    <property type="match status" value="5"/>
</dbReference>
<dbReference type="SUPFAM" id="SSF57667">
    <property type="entry name" value="beta-beta-alpha zinc fingers"/>
    <property type="match status" value="3"/>
</dbReference>
<evidence type="ECO:0000256" key="12">
    <source>
        <dbReference type="SAM" id="MobiDB-lite"/>
    </source>
</evidence>
<dbReference type="PROSITE" id="PS00028">
    <property type="entry name" value="ZINC_FINGER_C2H2_1"/>
    <property type="match status" value="5"/>
</dbReference>
<dbReference type="GO" id="GO:0000977">
    <property type="term" value="F:RNA polymerase II transcription regulatory region sequence-specific DNA binding"/>
    <property type="evidence" value="ECO:0007669"/>
    <property type="project" value="TreeGrafter"/>
</dbReference>
<comment type="similarity">
    <text evidence="2">Belongs to the krueppel C2H2-type zinc-finger protein family.</text>
</comment>
<feature type="domain" description="C2H2-type" evidence="13">
    <location>
        <begin position="367"/>
        <end position="394"/>
    </location>
</feature>
<dbReference type="SMART" id="SM00355">
    <property type="entry name" value="ZnF_C2H2"/>
    <property type="match status" value="5"/>
</dbReference>
<proteinExistence type="inferred from homology"/>
<feature type="compositionally biased region" description="Basic and acidic residues" evidence="12">
    <location>
        <begin position="117"/>
        <end position="126"/>
    </location>
</feature>
<keyword evidence="9" id="KW-0804">Transcription</keyword>
<dbReference type="GO" id="GO:0005634">
    <property type="term" value="C:nucleus"/>
    <property type="evidence" value="ECO:0007669"/>
    <property type="project" value="UniProtKB-SubCell"/>
</dbReference>
<evidence type="ECO:0000256" key="8">
    <source>
        <dbReference type="ARBA" id="ARBA00023125"/>
    </source>
</evidence>
<evidence type="ECO:0000256" key="5">
    <source>
        <dbReference type="ARBA" id="ARBA00022771"/>
    </source>
</evidence>
<organism evidence="15 16">
    <name type="scientific">Pleurodeles waltl</name>
    <name type="common">Iberian ribbed newt</name>
    <dbReference type="NCBI Taxonomy" id="8319"/>
    <lineage>
        <taxon>Eukaryota</taxon>
        <taxon>Metazoa</taxon>
        <taxon>Chordata</taxon>
        <taxon>Craniata</taxon>
        <taxon>Vertebrata</taxon>
        <taxon>Euteleostomi</taxon>
        <taxon>Amphibia</taxon>
        <taxon>Batrachia</taxon>
        <taxon>Caudata</taxon>
        <taxon>Salamandroidea</taxon>
        <taxon>Salamandridae</taxon>
        <taxon>Pleurodelinae</taxon>
        <taxon>Pleurodeles</taxon>
    </lineage>
</organism>
<evidence type="ECO:0000313" key="16">
    <source>
        <dbReference type="Proteomes" id="UP001066276"/>
    </source>
</evidence>
<evidence type="ECO:0000256" key="3">
    <source>
        <dbReference type="ARBA" id="ARBA00022723"/>
    </source>
</evidence>
<dbReference type="GO" id="GO:0000981">
    <property type="term" value="F:DNA-binding transcription factor activity, RNA polymerase II-specific"/>
    <property type="evidence" value="ECO:0007669"/>
    <property type="project" value="TreeGrafter"/>
</dbReference>
<dbReference type="CDD" id="cd07765">
    <property type="entry name" value="KRAB_A-box"/>
    <property type="match status" value="1"/>
</dbReference>
<evidence type="ECO:0000256" key="6">
    <source>
        <dbReference type="ARBA" id="ARBA00022833"/>
    </source>
</evidence>
<dbReference type="GO" id="GO:0008270">
    <property type="term" value="F:zinc ion binding"/>
    <property type="evidence" value="ECO:0007669"/>
    <property type="project" value="UniProtKB-KW"/>
</dbReference>
<feature type="domain" description="C2H2-type" evidence="13">
    <location>
        <begin position="423"/>
        <end position="450"/>
    </location>
</feature>